<dbReference type="SUPFAM" id="SSF51161">
    <property type="entry name" value="Trimeric LpxA-like enzymes"/>
    <property type="match status" value="1"/>
</dbReference>
<name>A0A098L9I4_9BACT</name>
<dbReference type="EMBL" id="BBLT01000001">
    <property type="protein sequence ID" value="GAL83049.1"/>
    <property type="molecule type" value="Genomic_DNA"/>
</dbReference>
<dbReference type="InterPro" id="IPR020019">
    <property type="entry name" value="AcTrfase_PglD-like"/>
</dbReference>
<evidence type="ECO:0000256" key="5">
    <source>
        <dbReference type="PIRSR" id="PIRSR620019-2"/>
    </source>
</evidence>
<evidence type="ECO:0000313" key="8">
    <source>
        <dbReference type="Proteomes" id="UP000030185"/>
    </source>
</evidence>
<reference evidence="7 8" key="1">
    <citation type="submission" date="2014-09" db="EMBL/GenBank/DDBJ databases">
        <title>Sporocytophaga myxococcoides PG-01 genome sequencing.</title>
        <authorList>
            <person name="Liu L."/>
            <person name="Gao P.J."/>
            <person name="Chen G.J."/>
            <person name="Wang L.S."/>
        </authorList>
    </citation>
    <scope>NUCLEOTIDE SEQUENCE [LARGE SCALE GENOMIC DNA]</scope>
    <source>
        <strain evidence="7 8">PG-01</strain>
    </source>
</reference>
<dbReference type="InterPro" id="IPR041561">
    <property type="entry name" value="PglD_N"/>
</dbReference>
<sequence length="213" mass="22695">MSMDNNPVIIFGAKGLGKVALDIFQSNNVVTYCFLDDDDKLHGKEICDVAVLGRTDDDGFLKYLGKKCSAFVASDDNKLRQNLVQMLKEKRKIMPVNAVHSKAFISEYSFLGYGNMINAGAIINSNAKISNHCIISCNALIDFDAQIEDFVQIGAGSIINSGVKIEKGAFVGSGAIIISGVTIGKNARVGAGSVVINDVKDGETVFGNPAKVV</sequence>
<evidence type="ECO:0000256" key="4">
    <source>
        <dbReference type="ARBA" id="ARBA00023315"/>
    </source>
</evidence>
<protein>
    <submittedName>
        <fullName evidence="7">Acetyltransferase</fullName>
    </submittedName>
</protein>
<dbReference type="GO" id="GO:0016746">
    <property type="term" value="F:acyltransferase activity"/>
    <property type="evidence" value="ECO:0007669"/>
    <property type="project" value="UniProtKB-KW"/>
</dbReference>
<accession>A0A098L9I4</accession>
<organism evidence="7 8">
    <name type="scientific">Sporocytophaga myxococcoides</name>
    <dbReference type="NCBI Taxonomy" id="153721"/>
    <lineage>
        <taxon>Bacteria</taxon>
        <taxon>Pseudomonadati</taxon>
        <taxon>Bacteroidota</taxon>
        <taxon>Cytophagia</taxon>
        <taxon>Cytophagales</taxon>
        <taxon>Cytophagaceae</taxon>
        <taxon>Sporocytophaga</taxon>
    </lineage>
</organism>
<dbReference type="InterPro" id="IPR050179">
    <property type="entry name" value="Trans_hexapeptide_repeat"/>
</dbReference>
<keyword evidence="2 7" id="KW-0808">Transferase</keyword>
<feature type="domain" description="PglD N-terminal" evidence="6">
    <location>
        <begin position="8"/>
        <end position="87"/>
    </location>
</feature>
<comment type="similarity">
    <text evidence="1">Belongs to the transferase hexapeptide repeat family.</text>
</comment>
<dbReference type="Gene3D" id="2.160.10.10">
    <property type="entry name" value="Hexapeptide repeat proteins"/>
    <property type="match status" value="1"/>
</dbReference>
<dbReference type="CDD" id="cd03360">
    <property type="entry name" value="LbH_AT_putative"/>
    <property type="match status" value="1"/>
</dbReference>
<keyword evidence="8" id="KW-1185">Reference proteome</keyword>
<dbReference type="eggNOG" id="COG0110">
    <property type="taxonomic scope" value="Bacteria"/>
</dbReference>
<evidence type="ECO:0000256" key="1">
    <source>
        <dbReference type="ARBA" id="ARBA00007274"/>
    </source>
</evidence>
<dbReference type="InterPro" id="IPR018357">
    <property type="entry name" value="Hexapep_transf_CS"/>
</dbReference>
<dbReference type="Pfam" id="PF17836">
    <property type="entry name" value="PglD_N"/>
    <property type="match status" value="1"/>
</dbReference>
<dbReference type="InterPro" id="IPR001451">
    <property type="entry name" value="Hexapep"/>
</dbReference>
<dbReference type="PROSITE" id="PS00101">
    <property type="entry name" value="HEXAPEP_TRANSFERASES"/>
    <property type="match status" value="1"/>
</dbReference>
<evidence type="ECO:0000259" key="6">
    <source>
        <dbReference type="Pfam" id="PF17836"/>
    </source>
</evidence>
<dbReference type="InterPro" id="IPR011004">
    <property type="entry name" value="Trimer_LpxA-like_sf"/>
</dbReference>
<proteinExistence type="inferred from homology"/>
<dbReference type="Proteomes" id="UP000030185">
    <property type="component" value="Unassembled WGS sequence"/>
</dbReference>
<dbReference type="NCBIfam" id="TIGR03570">
    <property type="entry name" value="NeuD_NnaD"/>
    <property type="match status" value="1"/>
</dbReference>
<dbReference type="PANTHER" id="PTHR43300">
    <property type="entry name" value="ACETYLTRANSFERASE"/>
    <property type="match status" value="1"/>
</dbReference>
<dbReference type="PANTHER" id="PTHR43300:SF7">
    <property type="entry name" value="UDP-N-ACETYLBACILLOSAMINE N-ACETYLTRANSFERASE"/>
    <property type="match status" value="1"/>
</dbReference>
<evidence type="ECO:0000256" key="3">
    <source>
        <dbReference type="ARBA" id="ARBA00022737"/>
    </source>
</evidence>
<evidence type="ECO:0000313" key="7">
    <source>
        <dbReference type="EMBL" id="GAL83049.1"/>
    </source>
</evidence>
<dbReference type="Gene3D" id="3.40.50.20">
    <property type="match status" value="1"/>
</dbReference>
<keyword evidence="4" id="KW-0012">Acyltransferase</keyword>
<dbReference type="STRING" id="153721.MYP_275"/>
<gene>
    <name evidence="7" type="ORF">MYP_275</name>
</gene>
<evidence type="ECO:0000256" key="2">
    <source>
        <dbReference type="ARBA" id="ARBA00022679"/>
    </source>
</evidence>
<dbReference type="Pfam" id="PF00132">
    <property type="entry name" value="Hexapep"/>
    <property type="match status" value="1"/>
</dbReference>
<comment type="caution">
    <text evidence="7">The sequence shown here is derived from an EMBL/GenBank/DDBJ whole genome shotgun (WGS) entry which is preliminary data.</text>
</comment>
<keyword evidence="3" id="KW-0677">Repeat</keyword>
<dbReference type="AlphaFoldDB" id="A0A098L9I4"/>
<feature type="binding site" evidence="5">
    <location>
        <begin position="36"/>
        <end position="37"/>
    </location>
    <ligand>
        <name>substrate</name>
    </ligand>
</feature>